<dbReference type="PANTHER" id="PTHR44196">
    <property type="entry name" value="DEHYDROGENASE/REDUCTASE SDR FAMILY MEMBER 7B"/>
    <property type="match status" value="1"/>
</dbReference>
<feature type="transmembrane region" description="Helical" evidence="4">
    <location>
        <begin position="223"/>
        <end position="241"/>
    </location>
</feature>
<protein>
    <submittedName>
        <fullName evidence="5">NADP-dependent 3-hydroxy acid dehydrogenase YdfG</fullName>
    </submittedName>
</protein>
<reference evidence="5 6" key="1">
    <citation type="submission" date="2018-01" db="EMBL/GenBank/DDBJ databases">
        <title>Genomic Encyclopedia of Archaeal and Bacterial Type Strains, Phase II (KMG-II): from individual species to whole genera.</title>
        <authorList>
            <person name="Goeker M."/>
        </authorList>
    </citation>
    <scope>NUCLEOTIDE SEQUENCE [LARGE SCALE GENOMIC DNA]</scope>
    <source>
        <strain evidence="5 6">DSM 17023</strain>
    </source>
</reference>
<keyword evidence="4" id="KW-0812">Transmembrane</keyword>
<dbReference type="InterPro" id="IPR036291">
    <property type="entry name" value="NAD(P)-bd_dom_sf"/>
</dbReference>
<dbReference type="PRINTS" id="PR00080">
    <property type="entry name" value="SDRFAMILY"/>
</dbReference>
<comment type="caution">
    <text evidence="5">The sequence shown here is derived from an EMBL/GenBank/DDBJ whole genome shotgun (WGS) entry which is preliminary data.</text>
</comment>
<keyword evidence="6" id="KW-1185">Reference proteome</keyword>
<evidence type="ECO:0000313" key="6">
    <source>
        <dbReference type="Proteomes" id="UP000236959"/>
    </source>
</evidence>
<keyword evidence="4" id="KW-0472">Membrane</keyword>
<dbReference type="PRINTS" id="PR00081">
    <property type="entry name" value="GDHRDH"/>
</dbReference>
<evidence type="ECO:0000256" key="1">
    <source>
        <dbReference type="ARBA" id="ARBA00006484"/>
    </source>
</evidence>
<sequence length="269" mass="29266">MTNRYDRVIVLTGASGGIGQALAREFACPGTYLALIARDEARLGPVMTEIRALGAEGEAAAIDIRDRKKLHAYLSDLDTRHPVDLVIANAGVTAGLGPNRTRESDADSDRQIDVNYRGVVNTVSGVVDAMQARGRGQVVLVSSLAGMRALPDMPSYSATKAAIIAYGHSLRGWLKPFGVSVTIICPGFVTTPMSARHKGAKPFEMPAERAAVLMRRAIERRRAFYAFPFLLAFGIRLQNLLPPILGDLFLGGFEAEIERDPRYREPSDR</sequence>
<evidence type="ECO:0000256" key="2">
    <source>
        <dbReference type="ARBA" id="ARBA00023002"/>
    </source>
</evidence>
<dbReference type="RefSeq" id="WP_103224399.1">
    <property type="nucleotide sequence ID" value="NZ_PPCN01000010.1"/>
</dbReference>
<dbReference type="GO" id="GO:0016020">
    <property type="term" value="C:membrane"/>
    <property type="evidence" value="ECO:0007669"/>
    <property type="project" value="TreeGrafter"/>
</dbReference>
<evidence type="ECO:0000256" key="3">
    <source>
        <dbReference type="RuleBase" id="RU000363"/>
    </source>
</evidence>
<organism evidence="5 6">
    <name type="scientific">Roseibium marinum</name>
    <dbReference type="NCBI Taxonomy" id="281252"/>
    <lineage>
        <taxon>Bacteria</taxon>
        <taxon>Pseudomonadati</taxon>
        <taxon>Pseudomonadota</taxon>
        <taxon>Alphaproteobacteria</taxon>
        <taxon>Hyphomicrobiales</taxon>
        <taxon>Stappiaceae</taxon>
        <taxon>Roseibium</taxon>
    </lineage>
</organism>
<name>A0A2S3UNA3_9HYPH</name>
<evidence type="ECO:0000256" key="4">
    <source>
        <dbReference type="SAM" id="Phobius"/>
    </source>
</evidence>
<dbReference type="OrthoDB" id="335726at2"/>
<dbReference type="GO" id="GO:0016491">
    <property type="term" value="F:oxidoreductase activity"/>
    <property type="evidence" value="ECO:0007669"/>
    <property type="project" value="UniProtKB-KW"/>
</dbReference>
<dbReference type="Proteomes" id="UP000236959">
    <property type="component" value="Unassembled WGS sequence"/>
</dbReference>
<dbReference type="EMBL" id="PPCN01000010">
    <property type="protein sequence ID" value="POF29192.1"/>
    <property type="molecule type" value="Genomic_DNA"/>
</dbReference>
<proteinExistence type="inferred from homology"/>
<dbReference type="Gene3D" id="3.40.50.720">
    <property type="entry name" value="NAD(P)-binding Rossmann-like Domain"/>
    <property type="match status" value="1"/>
</dbReference>
<dbReference type="SUPFAM" id="SSF51735">
    <property type="entry name" value="NAD(P)-binding Rossmann-fold domains"/>
    <property type="match status" value="1"/>
</dbReference>
<comment type="similarity">
    <text evidence="1 3">Belongs to the short-chain dehydrogenases/reductases (SDR) family.</text>
</comment>
<dbReference type="InterPro" id="IPR020904">
    <property type="entry name" value="Sc_DH/Rdtase_CS"/>
</dbReference>
<keyword evidence="2" id="KW-0560">Oxidoreductase</keyword>
<gene>
    <name evidence="5" type="ORF">CLV41_110196</name>
</gene>
<dbReference type="InterPro" id="IPR002347">
    <property type="entry name" value="SDR_fam"/>
</dbReference>
<dbReference type="PANTHER" id="PTHR44196:SF1">
    <property type="entry name" value="DEHYDROGENASE_REDUCTASE SDR FAMILY MEMBER 7B"/>
    <property type="match status" value="1"/>
</dbReference>
<accession>A0A2S3UNA3</accession>
<evidence type="ECO:0000313" key="5">
    <source>
        <dbReference type="EMBL" id="POF29192.1"/>
    </source>
</evidence>
<dbReference type="AlphaFoldDB" id="A0A2S3UNA3"/>
<keyword evidence="4" id="KW-1133">Transmembrane helix</keyword>
<dbReference type="Pfam" id="PF00106">
    <property type="entry name" value="adh_short"/>
    <property type="match status" value="1"/>
</dbReference>
<dbReference type="PROSITE" id="PS00061">
    <property type="entry name" value="ADH_SHORT"/>
    <property type="match status" value="1"/>
</dbReference>